<dbReference type="Proteomes" id="UP000017836">
    <property type="component" value="Unassembled WGS sequence"/>
</dbReference>
<dbReference type="AlphaFoldDB" id="W1PK70"/>
<feature type="region of interest" description="Disordered" evidence="1">
    <location>
        <begin position="29"/>
        <end position="48"/>
    </location>
</feature>
<evidence type="ECO:0000256" key="1">
    <source>
        <dbReference type="SAM" id="MobiDB-lite"/>
    </source>
</evidence>
<evidence type="ECO:0000313" key="2">
    <source>
        <dbReference type="EMBL" id="ERN08418.1"/>
    </source>
</evidence>
<proteinExistence type="predicted"/>
<reference evidence="3" key="1">
    <citation type="journal article" date="2013" name="Science">
        <title>The Amborella genome and the evolution of flowering plants.</title>
        <authorList>
            <consortium name="Amborella Genome Project"/>
        </authorList>
    </citation>
    <scope>NUCLEOTIDE SEQUENCE [LARGE SCALE GENOMIC DNA]</scope>
</reference>
<accession>W1PK70</accession>
<dbReference type="Gramene" id="ERN08418">
    <property type="protein sequence ID" value="ERN08418"/>
    <property type="gene ID" value="AMTR_s01945p00002530"/>
</dbReference>
<name>W1PK70_AMBTC</name>
<organism evidence="2 3">
    <name type="scientific">Amborella trichopoda</name>
    <dbReference type="NCBI Taxonomy" id="13333"/>
    <lineage>
        <taxon>Eukaryota</taxon>
        <taxon>Viridiplantae</taxon>
        <taxon>Streptophyta</taxon>
        <taxon>Embryophyta</taxon>
        <taxon>Tracheophyta</taxon>
        <taxon>Spermatophyta</taxon>
        <taxon>Magnoliopsida</taxon>
        <taxon>Amborellales</taxon>
        <taxon>Amborellaceae</taxon>
        <taxon>Amborella</taxon>
    </lineage>
</organism>
<evidence type="ECO:0000313" key="3">
    <source>
        <dbReference type="Proteomes" id="UP000017836"/>
    </source>
</evidence>
<sequence>MSYNWSIPLACPNSQKNLPLRFMRRLRNEKRKPSSITEKLPGEKEPTALSFQPTAIEKSREIGGLSLFRFPTALRQVPPLLSNGEYAPLMEEEQAARGDS</sequence>
<dbReference type="EMBL" id="KI393459">
    <property type="protein sequence ID" value="ERN08418.1"/>
    <property type="molecule type" value="Genomic_DNA"/>
</dbReference>
<protein>
    <submittedName>
        <fullName evidence="2">Uncharacterized protein</fullName>
    </submittedName>
</protein>
<dbReference type="HOGENOM" id="CLU_2309888_0_0_1"/>
<gene>
    <name evidence="2" type="ORF">AMTR_s01945p00002530</name>
</gene>
<keyword evidence="3" id="KW-1185">Reference proteome</keyword>